<dbReference type="InterPro" id="IPR052022">
    <property type="entry name" value="26kDa_periplasmic_antigen"/>
</dbReference>
<dbReference type="GO" id="GO:0006974">
    <property type="term" value="P:DNA damage response"/>
    <property type="evidence" value="ECO:0007669"/>
    <property type="project" value="TreeGrafter"/>
</dbReference>
<dbReference type="PIRSF" id="PIRSF029033">
    <property type="entry name" value="UCP029033"/>
    <property type="match status" value="1"/>
</dbReference>
<proteinExistence type="predicted"/>
<reference evidence="1 2" key="1">
    <citation type="submission" date="2019-08" db="EMBL/GenBank/DDBJ databases">
        <title>Draft genome sequence of Ulvibacter marinus type strain NBRC 109484.</title>
        <authorList>
            <person name="Kawano K."/>
            <person name="Ushijima N."/>
            <person name="Kihara M."/>
            <person name="Itoh H."/>
        </authorList>
    </citation>
    <scope>NUCLEOTIDE SEQUENCE [LARGE SCALE GENOMIC DNA]</scope>
    <source>
        <strain evidence="1 2">NBRC 109484</strain>
    </source>
</reference>
<accession>A0A5J4IP04</accession>
<dbReference type="PANTHER" id="PTHR34387">
    <property type="entry name" value="SLR1258 PROTEIN"/>
    <property type="match status" value="1"/>
</dbReference>
<keyword evidence="2" id="KW-1185">Reference proteome</keyword>
<gene>
    <name evidence="1" type="ORF">ULMA_14430</name>
</gene>
<organism evidence="1 2">
    <name type="scientific">Patiriisocius marinus</name>
    <dbReference type="NCBI Taxonomy" id="1397112"/>
    <lineage>
        <taxon>Bacteria</taxon>
        <taxon>Pseudomonadati</taxon>
        <taxon>Bacteroidota</taxon>
        <taxon>Flavobacteriia</taxon>
        <taxon>Flavobacteriales</taxon>
        <taxon>Flavobacteriaceae</taxon>
        <taxon>Patiriisocius</taxon>
    </lineage>
</organism>
<evidence type="ECO:0000313" key="1">
    <source>
        <dbReference type="EMBL" id="GER59335.1"/>
    </source>
</evidence>
<dbReference type="Pfam" id="PF04402">
    <property type="entry name" value="SIMPL"/>
    <property type="match status" value="1"/>
</dbReference>
<dbReference type="EMBL" id="BKCG01000003">
    <property type="protein sequence ID" value="GER59335.1"/>
    <property type="molecule type" value="Genomic_DNA"/>
</dbReference>
<dbReference type="PANTHER" id="PTHR34387:SF2">
    <property type="entry name" value="SLR1258 PROTEIN"/>
    <property type="match status" value="1"/>
</dbReference>
<dbReference type="Proteomes" id="UP000326509">
    <property type="component" value="Unassembled WGS sequence"/>
</dbReference>
<dbReference type="Gene3D" id="3.30.70.2970">
    <property type="entry name" value="Protein of unknown function (DUF541), domain 2"/>
    <property type="match status" value="1"/>
</dbReference>
<protein>
    <submittedName>
        <fullName evidence="1">SIMPL domain-containing protein</fullName>
    </submittedName>
</protein>
<sequence length="246" mass="27183">MLIMKNSITAIVFAIAIIIASVVLGNAFMNRNKAQRTIAVTGLGSSDFTSDLIVWEANFSRTNENLQQAYKDLENDKTVISTYLTTKGVSAEQMVFSAVNSSEMTEPNYGPNGNYIGSTFKGYSLTQNVEINSTNVAEIEKISREITELLNRGVKLYSSAPRYYYTKIEDLKVEMISRATENARLRAERIAENSGSNLGELIDAKMGIFQITGQNSGEDYSWGGAYNTSSKEKTTSITMKLTYSVD</sequence>
<name>A0A5J4IP04_9FLAO</name>
<evidence type="ECO:0000313" key="2">
    <source>
        <dbReference type="Proteomes" id="UP000326509"/>
    </source>
</evidence>
<dbReference type="InterPro" id="IPR016907">
    <property type="entry name" value="UCP029033"/>
</dbReference>
<dbReference type="AlphaFoldDB" id="A0A5J4IP04"/>
<comment type="caution">
    <text evidence="1">The sequence shown here is derived from an EMBL/GenBank/DDBJ whole genome shotgun (WGS) entry which is preliminary data.</text>
</comment>
<dbReference type="InterPro" id="IPR007497">
    <property type="entry name" value="SIMPL/DUF541"/>
</dbReference>